<dbReference type="Pfam" id="PF13376">
    <property type="entry name" value="OmdA"/>
    <property type="match status" value="1"/>
</dbReference>
<dbReference type="InterPro" id="IPR029063">
    <property type="entry name" value="SAM-dependent_MTases_sf"/>
</dbReference>
<reference evidence="2" key="1">
    <citation type="submission" date="2018-09" db="EMBL/GenBank/DDBJ databases">
        <authorList>
            <person name="Zhu H."/>
        </authorList>
    </citation>
    <scope>NUCLEOTIDE SEQUENCE [LARGE SCALE GENOMIC DNA]</scope>
    <source>
        <strain evidence="2">K2R23-3</strain>
    </source>
</reference>
<dbReference type="SUPFAM" id="SSF53335">
    <property type="entry name" value="S-adenosyl-L-methionine-dependent methyltransferases"/>
    <property type="match status" value="1"/>
</dbReference>
<accession>A0A385YRX6</accession>
<evidence type="ECO:0000313" key="2">
    <source>
        <dbReference type="Proteomes" id="UP000265725"/>
    </source>
</evidence>
<evidence type="ECO:0008006" key="3">
    <source>
        <dbReference type="Google" id="ProtNLM"/>
    </source>
</evidence>
<dbReference type="AlphaFoldDB" id="A0A385YRX6"/>
<keyword evidence="2" id="KW-1185">Reference proteome</keyword>
<name>A0A385YRX6_9BACL</name>
<gene>
    <name evidence="1" type="ORF">D3873_00925</name>
</gene>
<sequence>MTEKQGEITMNSTKSLKEKLAFYKYNRKLVLHAPEAVDVLEGDSHDRSFEEGAYDLIVAFIYTIDEFKPLIAEITRRHAIADGGYVYVAYPKKNNKVYNMFIERDELYHPNYFDENGIVHGTKLKFSRMVSMDDIFTVVGMKVVSEKKRSSPTKNSQRVDDYLSFIPNIKTFLTNEPEVLAIYDNLTAGYQKDWARYIFSAKREETQDKRKNDMMEVLKAGYKTMDLYRRKK</sequence>
<dbReference type="EMBL" id="CP032418">
    <property type="protein sequence ID" value="AYC28498.1"/>
    <property type="molecule type" value="Genomic_DNA"/>
</dbReference>
<dbReference type="KEGG" id="paek:D3873_00925"/>
<proteinExistence type="predicted"/>
<organism evidence="1 2">
    <name type="scientific">Paenisporosarcina cavernae</name>
    <dbReference type="NCBI Taxonomy" id="2320858"/>
    <lineage>
        <taxon>Bacteria</taxon>
        <taxon>Bacillati</taxon>
        <taxon>Bacillota</taxon>
        <taxon>Bacilli</taxon>
        <taxon>Bacillales</taxon>
        <taxon>Caryophanaceae</taxon>
        <taxon>Paenisporosarcina</taxon>
    </lineage>
</organism>
<evidence type="ECO:0000313" key="1">
    <source>
        <dbReference type="EMBL" id="AYC28498.1"/>
    </source>
</evidence>
<dbReference type="OrthoDB" id="2452521at2"/>
<dbReference type="Proteomes" id="UP000265725">
    <property type="component" value="Chromosome"/>
</dbReference>
<protein>
    <recommendedName>
        <fullName evidence="3">LAAC</fullName>
    </recommendedName>
</protein>